<proteinExistence type="inferred from homology"/>
<evidence type="ECO:0000256" key="3">
    <source>
        <dbReference type="ARBA" id="ARBA00023242"/>
    </source>
</evidence>
<evidence type="ECO:0000313" key="4">
    <source>
        <dbReference type="EMBL" id="MCL7023260.1"/>
    </source>
</evidence>
<evidence type="ECO:0000256" key="1">
    <source>
        <dbReference type="ARBA" id="ARBA00004259"/>
    </source>
</evidence>
<dbReference type="GO" id="GO:0016973">
    <property type="term" value="P:poly(A)+ mRNA export from nucleus"/>
    <property type="evidence" value="ECO:0007669"/>
    <property type="project" value="TreeGrafter"/>
</dbReference>
<dbReference type="GO" id="GO:0017056">
    <property type="term" value="F:structural constituent of nuclear pore"/>
    <property type="evidence" value="ECO:0007669"/>
    <property type="project" value="InterPro"/>
</dbReference>
<dbReference type="EMBL" id="JAJJMA010020375">
    <property type="protein sequence ID" value="MCL7023260.1"/>
    <property type="molecule type" value="Genomic_DNA"/>
</dbReference>
<dbReference type="GO" id="GO:0005643">
    <property type="term" value="C:nuclear pore"/>
    <property type="evidence" value="ECO:0007669"/>
    <property type="project" value="InterPro"/>
</dbReference>
<dbReference type="Proteomes" id="UP001177140">
    <property type="component" value="Unassembled WGS sequence"/>
</dbReference>
<accession>A0AA41RUV3</accession>
<comment type="subcellular location">
    <subcellularLocation>
        <location evidence="1">Nucleus envelope</location>
    </subcellularLocation>
</comment>
<keyword evidence="3" id="KW-0539">Nucleus</keyword>
<organism evidence="4 5">
    <name type="scientific">Papaver nudicaule</name>
    <name type="common">Iceland poppy</name>
    <dbReference type="NCBI Taxonomy" id="74823"/>
    <lineage>
        <taxon>Eukaryota</taxon>
        <taxon>Viridiplantae</taxon>
        <taxon>Streptophyta</taxon>
        <taxon>Embryophyta</taxon>
        <taxon>Tracheophyta</taxon>
        <taxon>Spermatophyta</taxon>
        <taxon>Magnoliopsida</taxon>
        <taxon>Ranunculales</taxon>
        <taxon>Papaveraceae</taxon>
        <taxon>Papaveroideae</taxon>
        <taxon>Papaver</taxon>
    </lineage>
</organism>
<dbReference type="PANTHER" id="PTHR11225:SF4">
    <property type="entry name" value="NUCLEAR PORE COMPLEX PROTEIN NUP93"/>
    <property type="match status" value="1"/>
</dbReference>
<dbReference type="PANTHER" id="PTHR11225">
    <property type="entry name" value="NUCLEAR PORE COMPLEX PROTEIN NUP93 NUCLEOPORIN NUP93 DEAD EYE PROTEIN"/>
    <property type="match status" value="1"/>
</dbReference>
<feature type="non-terminal residue" evidence="4">
    <location>
        <position position="72"/>
    </location>
</feature>
<gene>
    <name evidence="4" type="ORF">MKW94_030658</name>
</gene>
<dbReference type="InterPro" id="IPR007231">
    <property type="entry name" value="Nucleoporin_int_Nup93/Nic96"/>
</dbReference>
<sequence length="72" mass="8534">TKFEDVFPAEATSVEQYLQQVHEMAMVTAIQEAQKDNVRSFNDYMVKVLEVSMVQFSIVPWLHWHIIELFFI</sequence>
<protein>
    <submittedName>
        <fullName evidence="4">Uncharacterized protein</fullName>
    </submittedName>
</protein>
<reference evidence="4" key="1">
    <citation type="submission" date="2022-03" db="EMBL/GenBank/DDBJ databases">
        <title>A functionally conserved STORR gene fusion in Papaver species that diverged 16.8 million years ago.</title>
        <authorList>
            <person name="Catania T."/>
        </authorList>
    </citation>
    <scope>NUCLEOTIDE SEQUENCE</scope>
    <source>
        <strain evidence="4">S-191538</strain>
    </source>
</reference>
<dbReference type="AlphaFoldDB" id="A0AA41RUV3"/>
<evidence type="ECO:0000313" key="5">
    <source>
        <dbReference type="Proteomes" id="UP001177140"/>
    </source>
</evidence>
<comment type="caution">
    <text evidence="4">The sequence shown here is derived from an EMBL/GenBank/DDBJ whole genome shotgun (WGS) entry which is preliminary data.</text>
</comment>
<name>A0AA41RUV3_PAPNU</name>
<dbReference type="GO" id="GO:0006606">
    <property type="term" value="P:protein import into nucleus"/>
    <property type="evidence" value="ECO:0007669"/>
    <property type="project" value="TreeGrafter"/>
</dbReference>
<comment type="similarity">
    <text evidence="2">Belongs to the nucleoporin interacting component (NIC) family.</text>
</comment>
<keyword evidence="5" id="KW-1185">Reference proteome</keyword>
<evidence type="ECO:0000256" key="2">
    <source>
        <dbReference type="ARBA" id="ARBA00010186"/>
    </source>
</evidence>